<comment type="similarity">
    <text evidence="3">Belongs to the NMT1/THI5 family.</text>
</comment>
<evidence type="ECO:0000256" key="10">
    <source>
        <dbReference type="ARBA" id="ARBA00033171"/>
    </source>
</evidence>
<evidence type="ECO:0000256" key="2">
    <source>
        <dbReference type="ARBA" id="ARBA00004948"/>
    </source>
</evidence>
<dbReference type="Gene3D" id="3.40.190.10">
    <property type="entry name" value="Periplasmic binding protein-like II"/>
    <property type="match status" value="2"/>
</dbReference>
<dbReference type="Proteomes" id="UP000414233">
    <property type="component" value="Unassembled WGS sequence"/>
</dbReference>
<keyword evidence="9" id="KW-0408">Iron</keyword>
<sequence>MLNTLRRHVLSRIALVAAAFVVLPAAQATDRVRFNLAWLPQGSTGGVVVALAKGYYKAAGLDVTLLRGYGGQRTVNEIDQGQFELGYGDPVSVILNRSHGGKTVMVGAINTRWPGALCYLLRPDLKIHSIKDLAGMTLGGGGASPVQNIMSAWLKKNGLPPDAIKTIRFDPAVINTALLDKRIDLAECWEGASLPVQQALAQRAGRQLGWIRYRDYGLDMMGSGIVTTDNMIATKPDVVRRFVKATYQGYDFLHDHPAEAAEVIAAQYPLLDKTILLQQITQTNGLLRDDPEHHKPGWLRPERMTATVDFVSRAFNLGSTVKASDIYSNQFTE</sequence>
<dbReference type="AlphaFoldDB" id="A0A5E4XTM6"/>
<keyword evidence="5" id="KW-0808">Transferase</keyword>
<dbReference type="GO" id="GO:0009228">
    <property type="term" value="P:thiamine biosynthetic process"/>
    <property type="evidence" value="ECO:0007669"/>
    <property type="project" value="UniProtKB-KW"/>
</dbReference>
<feature type="domain" description="SsuA/THI5-like" evidence="13">
    <location>
        <begin position="45"/>
        <end position="260"/>
    </location>
</feature>
<organism evidence="14 15">
    <name type="scientific">Pandoraea terrae</name>
    <dbReference type="NCBI Taxonomy" id="1537710"/>
    <lineage>
        <taxon>Bacteria</taxon>
        <taxon>Pseudomonadati</taxon>
        <taxon>Pseudomonadota</taxon>
        <taxon>Betaproteobacteria</taxon>
        <taxon>Burkholderiales</taxon>
        <taxon>Burkholderiaceae</taxon>
        <taxon>Pandoraea</taxon>
    </lineage>
</organism>
<proteinExistence type="inferred from homology"/>
<keyword evidence="8" id="KW-0784">Thiamine biosynthesis</keyword>
<dbReference type="InterPro" id="IPR006311">
    <property type="entry name" value="TAT_signal"/>
</dbReference>
<dbReference type="SUPFAM" id="SSF53850">
    <property type="entry name" value="Periplasmic binding protein-like II"/>
    <property type="match status" value="1"/>
</dbReference>
<dbReference type="RefSeq" id="WP_150698794.1">
    <property type="nucleotide sequence ID" value="NZ_CABPRZ010000019.1"/>
</dbReference>
<comment type="function">
    <text evidence="1">Responsible for the formation of the pyrimidine heterocycle in the thiamine biosynthesis pathway. Catalyzes the formation of hydroxymethylpyrimidine phosphate (HMP-P) from histidine and pyridoxal phosphate (PLP). The protein uses PLP and the active site histidine to form HMP-P, generating an inactive enzyme. The enzyme can only undergo a single turnover, which suggests it is a suicide enzyme.</text>
</comment>
<dbReference type="PROSITE" id="PS51318">
    <property type="entry name" value="TAT"/>
    <property type="match status" value="1"/>
</dbReference>
<evidence type="ECO:0000313" key="15">
    <source>
        <dbReference type="Proteomes" id="UP000414233"/>
    </source>
</evidence>
<reference evidence="14 15" key="1">
    <citation type="submission" date="2019-08" db="EMBL/GenBank/DDBJ databases">
        <authorList>
            <person name="Peeters C."/>
        </authorList>
    </citation>
    <scope>NUCLEOTIDE SEQUENCE [LARGE SCALE GENOMIC DNA]</scope>
    <source>
        <strain evidence="14 15">LMG 30175</strain>
    </source>
</reference>
<evidence type="ECO:0000313" key="14">
    <source>
        <dbReference type="EMBL" id="VVE39719.1"/>
    </source>
</evidence>
<dbReference type="GO" id="GO:0016740">
    <property type="term" value="F:transferase activity"/>
    <property type="evidence" value="ECO:0007669"/>
    <property type="project" value="UniProtKB-KW"/>
</dbReference>
<evidence type="ECO:0000256" key="7">
    <source>
        <dbReference type="ARBA" id="ARBA00022898"/>
    </source>
</evidence>
<dbReference type="InterPro" id="IPR015168">
    <property type="entry name" value="SsuA/THI5"/>
</dbReference>
<protein>
    <recommendedName>
        <fullName evidence="10">Thiamine pyrimidine synthase</fullName>
    </recommendedName>
</protein>
<dbReference type="Pfam" id="PF09084">
    <property type="entry name" value="NMT1"/>
    <property type="match status" value="1"/>
</dbReference>
<keyword evidence="12" id="KW-0732">Signal</keyword>
<dbReference type="EMBL" id="CABPRZ010000019">
    <property type="protein sequence ID" value="VVE39719.1"/>
    <property type="molecule type" value="Genomic_DNA"/>
</dbReference>
<evidence type="ECO:0000256" key="1">
    <source>
        <dbReference type="ARBA" id="ARBA00003469"/>
    </source>
</evidence>
<keyword evidence="7" id="KW-0663">Pyridoxal phosphate</keyword>
<comment type="catalytic activity">
    <reaction evidence="11">
        <text>N(6)-(pyridoxal phosphate)-L-lysyl-[4-amino-5-hydroxymethyl-2-methylpyrimidine phosphate synthase] + L-histidyl-[4-amino-5-hydroxymethyl-2-methylpyrimidine phosphate synthase] + 2 Fe(3+) + 4 H2O = L-lysyl-[4-amino-5-hydroxymethyl-2-methylpyrimidine phosphate synthase] + (2S)-2-amino-5-hydroxy-4-oxopentanoyl-[4-amino-5-hydroxymethyl-2-methylpyrimidine phosphate synthase] + 4-amino-2-methyl-5-(phosphooxymethyl)pyrimidine + 3-oxopropanoate + 2 Fe(2+) + 2 H(+)</text>
        <dbReference type="Rhea" id="RHEA:65756"/>
        <dbReference type="Rhea" id="RHEA-COMP:16892"/>
        <dbReference type="Rhea" id="RHEA-COMP:16893"/>
        <dbReference type="Rhea" id="RHEA-COMP:16894"/>
        <dbReference type="Rhea" id="RHEA-COMP:16895"/>
        <dbReference type="ChEBI" id="CHEBI:15377"/>
        <dbReference type="ChEBI" id="CHEBI:15378"/>
        <dbReference type="ChEBI" id="CHEBI:29033"/>
        <dbReference type="ChEBI" id="CHEBI:29034"/>
        <dbReference type="ChEBI" id="CHEBI:29969"/>
        <dbReference type="ChEBI" id="CHEBI:29979"/>
        <dbReference type="ChEBI" id="CHEBI:33190"/>
        <dbReference type="ChEBI" id="CHEBI:58354"/>
        <dbReference type="ChEBI" id="CHEBI:143915"/>
        <dbReference type="ChEBI" id="CHEBI:157692"/>
    </reaction>
    <physiologicalReaction direction="left-to-right" evidence="11">
        <dbReference type="Rhea" id="RHEA:65757"/>
    </physiologicalReaction>
</comment>
<evidence type="ECO:0000256" key="11">
    <source>
        <dbReference type="ARBA" id="ARBA00048179"/>
    </source>
</evidence>
<dbReference type="InterPro" id="IPR027939">
    <property type="entry name" value="NMT1/THI5"/>
</dbReference>
<evidence type="ECO:0000256" key="5">
    <source>
        <dbReference type="ARBA" id="ARBA00022679"/>
    </source>
</evidence>
<dbReference type="GO" id="GO:0046872">
    <property type="term" value="F:metal ion binding"/>
    <property type="evidence" value="ECO:0007669"/>
    <property type="project" value="UniProtKB-KW"/>
</dbReference>
<evidence type="ECO:0000256" key="4">
    <source>
        <dbReference type="ARBA" id="ARBA00011738"/>
    </source>
</evidence>
<evidence type="ECO:0000256" key="9">
    <source>
        <dbReference type="ARBA" id="ARBA00023004"/>
    </source>
</evidence>
<evidence type="ECO:0000256" key="3">
    <source>
        <dbReference type="ARBA" id="ARBA00009406"/>
    </source>
</evidence>
<gene>
    <name evidence="14" type="ORF">PTE30175_03994</name>
</gene>
<evidence type="ECO:0000256" key="12">
    <source>
        <dbReference type="SAM" id="SignalP"/>
    </source>
</evidence>
<dbReference type="OrthoDB" id="8555942at2"/>
<comment type="pathway">
    <text evidence="2">Cofactor biosynthesis; thiamine diphosphate biosynthesis.</text>
</comment>
<accession>A0A5E4XTM6</accession>
<feature type="signal peptide" evidence="12">
    <location>
        <begin position="1"/>
        <end position="28"/>
    </location>
</feature>
<dbReference type="PANTHER" id="PTHR31528">
    <property type="entry name" value="4-AMINO-5-HYDROXYMETHYL-2-METHYLPYRIMIDINE PHOSPHATE SYNTHASE THI11-RELATED"/>
    <property type="match status" value="1"/>
</dbReference>
<evidence type="ECO:0000256" key="8">
    <source>
        <dbReference type="ARBA" id="ARBA00022977"/>
    </source>
</evidence>
<evidence type="ECO:0000259" key="13">
    <source>
        <dbReference type="Pfam" id="PF09084"/>
    </source>
</evidence>
<keyword evidence="15" id="KW-1185">Reference proteome</keyword>
<feature type="chain" id="PRO_5022705317" description="Thiamine pyrimidine synthase" evidence="12">
    <location>
        <begin position="29"/>
        <end position="333"/>
    </location>
</feature>
<name>A0A5E4XTM6_9BURK</name>
<comment type="subunit">
    <text evidence="4">Homodimer.</text>
</comment>
<dbReference type="PANTHER" id="PTHR31528:SF1">
    <property type="entry name" value="4-AMINO-5-HYDROXYMETHYL-2-METHYLPYRIMIDINE PHOSPHATE SYNTHASE THI11-RELATED"/>
    <property type="match status" value="1"/>
</dbReference>
<keyword evidence="6" id="KW-0479">Metal-binding</keyword>
<evidence type="ECO:0000256" key="6">
    <source>
        <dbReference type="ARBA" id="ARBA00022723"/>
    </source>
</evidence>